<dbReference type="InterPro" id="IPR003594">
    <property type="entry name" value="HATPase_dom"/>
</dbReference>
<dbReference type="AlphaFoldDB" id="A0A8D4VQJ2"/>
<evidence type="ECO:0000256" key="8">
    <source>
        <dbReference type="ARBA" id="ARBA00022840"/>
    </source>
</evidence>
<dbReference type="Proteomes" id="UP000824988">
    <property type="component" value="Chromosome"/>
</dbReference>
<dbReference type="Pfam" id="PF08448">
    <property type="entry name" value="PAS_4"/>
    <property type="match status" value="1"/>
</dbReference>
<dbReference type="InterPro" id="IPR005467">
    <property type="entry name" value="His_kinase_dom"/>
</dbReference>
<proteinExistence type="predicted"/>
<dbReference type="PANTHER" id="PTHR43047:SF72">
    <property type="entry name" value="OSMOSENSING HISTIDINE PROTEIN KINASE SLN1"/>
    <property type="match status" value="1"/>
</dbReference>
<dbReference type="CDD" id="cd00082">
    <property type="entry name" value="HisKA"/>
    <property type="match status" value="1"/>
</dbReference>
<evidence type="ECO:0000256" key="10">
    <source>
        <dbReference type="ARBA" id="ARBA00023136"/>
    </source>
</evidence>
<dbReference type="EMBL" id="AP019782">
    <property type="protein sequence ID" value="BBL70797.1"/>
    <property type="molecule type" value="Genomic_DNA"/>
</dbReference>
<dbReference type="InterPro" id="IPR003661">
    <property type="entry name" value="HisK_dim/P_dom"/>
</dbReference>
<evidence type="ECO:0000256" key="2">
    <source>
        <dbReference type="ARBA" id="ARBA00004370"/>
    </source>
</evidence>
<feature type="domain" description="Histidine kinase" evidence="12">
    <location>
        <begin position="492"/>
        <end position="710"/>
    </location>
</feature>
<evidence type="ECO:0000259" key="12">
    <source>
        <dbReference type="PROSITE" id="PS50109"/>
    </source>
</evidence>
<evidence type="ECO:0000256" key="7">
    <source>
        <dbReference type="ARBA" id="ARBA00022777"/>
    </source>
</evidence>
<keyword evidence="8" id="KW-0067">ATP-binding</keyword>
<dbReference type="Pfam" id="PF00072">
    <property type="entry name" value="Response_reg"/>
    <property type="match status" value="1"/>
</dbReference>
<dbReference type="CDD" id="cd00130">
    <property type="entry name" value="PAS"/>
    <property type="match status" value="1"/>
</dbReference>
<dbReference type="InterPro" id="IPR000014">
    <property type="entry name" value="PAS"/>
</dbReference>
<sequence>MALPCLVLCAGLGITWMLWQGAQKAEIQRAQAVFDFRVRDLAARLVHRMQTYEQVLRGTNGLFSASRTVERVEFRRYIDALKLAERYPGIQGVGFAALVRPQDKAAHIASVRREGYPDYAIRPDGERDLYTSIVYLEPFEHLNLRAFGYDMYSEPTRRAAMERARDFGVAAMSGKVRLVQETEQTGQAGVLLYLPVYRHGPLLDGVEARRENLLGWVYAPFRMNDLMAGILGEQPEDLSIAVYDAGATDPQNLMFSSAGSPEQEEHKPGGKFAGSLSIEFAGRAWTLTVRSKPGFEASQRDQRAVLIGNGGIGISVLLFLITWSLTSLRGRAERLASRMTVTLREKEQFLRLVLEHLPVALFCKDADDGFRFTLWNARSEKIFGLPAAKVIGGGDYDFFPAEQAGRFRAADEAVIQAGGYVEIAEEPLDSPAHGPLVLHTIKAAVPDAGGRPRFLLGISEDITARKRAEIELMAAKEEAERANRAKSEFLSSMSHELRTPLNAIIGFSQLLEYDASLSDEQREYIGTIGKAGEHLLRLINEVLDFAKIEAGRVDMDLENLDMQAILDICRDLSLPLANRHGVGLHFVSLEPGTVFVRADRMRLKQVLLNLVSNAIKYNHSGGSVTVACRPGAGRMLRLSVTDTGPGIPPERKGQLFEPFNRLGAQGSAIEGTGIGLTITKRLVDLMGGEIGVESELGRGSTFWVDIPCGRAPSPSGGVNPGDDSGAAVGGHARRTLLYIEDNDINVALVKHIVAKRRPSYRLLTAGEAESGLVLARRHRPDLILLDISLPGMDGYQILEVLAASPETAGIPVIAVSANAMQRDIERAKAAGFRDYLEKPIHVGSFLTAIDRFLA</sequence>
<evidence type="ECO:0000313" key="17">
    <source>
        <dbReference type="Proteomes" id="UP000824988"/>
    </source>
</evidence>
<dbReference type="GO" id="GO:0005524">
    <property type="term" value="F:ATP binding"/>
    <property type="evidence" value="ECO:0007669"/>
    <property type="project" value="UniProtKB-KW"/>
</dbReference>
<feature type="domain" description="CHASE" evidence="15">
    <location>
        <begin position="65"/>
        <end position="288"/>
    </location>
</feature>
<gene>
    <name evidence="16" type="ORF">MoryE10_14030</name>
</gene>
<feature type="domain" description="PAS" evidence="14">
    <location>
        <begin position="346"/>
        <end position="418"/>
    </location>
</feature>
<evidence type="ECO:0000256" key="6">
    <source>
        <dbReference type="ARBA" id="ARBA00022741"/>
    </source>
</evidence>
<feature type="modified residue" description="4-aspartylphosphate" evidence="11">
    <location>
        <position position="786"/>
    </location>
</feature>
<dbReference type="KEGG" id="moz:MoryE10_14030"/>
<keyword evidence="17" id="KW-1185">Reference proteome</keyword>
<dbReference type="PROSITE" id="PS50110">
    <property type="entry name" value="RESPONSE_REGULATORY"/>
    <property type="match status" value="1"/>
</dbReference>
<accession>A0A8D4VQJ2</accession>
<dbReference type="GO" id="GO:0005886">
    <property type="term" value="C:plasma membrane"/>
    <property type="evidence" value="ECO:0007669"/>
    <property type="project" value="TreeGrafter"/>
</dbReference>
<evidence type="ECO:0000256" key="3">
    <source>
        <dbReference type="ARBA" id="ARBA00012438"/>
    </source>
</evidence>
<keyword evidence="9" id="KW-0902">Two-component regulatory system</keyword>
<keyword evidence="6" id="KW-0547">Nucleotide-binding</keyword>
<dbReference type="PANTHER" id="PTHR43047">
    <property type="entry name" value="TWO-COMPONENT HISTIDINE PROTEIN KINASE"/>
    <property type="match status" value="1"/>
</dbReference>
<dbReference type="Pfam" id="PF00512">
    <property type="entry name" value="HisKA"/>
    <property type="match status" value="1"/>
</dbReference>
<dbReference type="SMART" id="SM00387">
    <property type="entry name" value="HATPase_c"/>
    <property type="match status" value="1"/>
</dbReference>
<feature type="domain" description="Response regulatory" evidence="13">
    <location>
        <begin position="735"/>
        <end position="853"/>
    </location>
</feature>
<dbReference type="GO" id="GO:0009927">
    <property type="term" value="F:histidine phosphotransfer kinase activity"/>
    <property type="evidence" value="ECO:0007669"/>
    <property type="project" value="TreeGrafter"/>
</dbReference>
<dbReference type="CDD" id="cd16922">
    <property type="entry name" value="HATPase_EvgS-ArcB-TorS-like"/>
    <property type="match status" value="1"/>
</dbReference>
<reference evidence="16" key="1">
    <citation type="submission" date="2019-06" db="EMBL/GenBank/DDBJ databases">
        <title>Complete genome sequence of Methylogaea oryzae strain JCM16910.</title>
        <authorList>
            <person name="Asakawa S."/>
        </authorList>
    </citation>
    <scope>NUCLEOTIDE SEQUENCE</scope>
    <source>
        <strain evidence="16">E10</strain>
    </source>
</reference>
<dbReference type="Pfam" id="PF02518">
    <property type="entry name" value="HATPase_c"/>
    <property type="match status" value="1"/>
</dbReference>
<dbReference type="SMART" id="SM01079">
    <property type="entry name" value="CHASE"/>
    <property type="match status" value="1"/>
</dbReference>
<dbReference type="PROSITE" id="PS50839">
    <property type="entry name" value="CHASE"/>
    <property type="match status" value="1"/>
</dbReference>
<dbReference type="FunFam" id="1.10.287.130:FF:000038">
    <property type="entry name" value="Sensory transduction histidine kinase"/>
    <property type="match status" value="1"/>
</dbReference>
<evidence type="ECO:0000259" key="14">
    <source>
        <dbReference type="PROSITE" id="PS50112"/>
    </source>
</evidence>
<evidence type="ECO:0000256" key="5">
    <source>
        <dbReference type="ARBA" id="ARBA00022679"/>
    </source>
</evidence>
<keyword evidence="4 11" id="KW-0597">Phosphoprotein</keyword>
<dbReference type="EC" id="2.7.13.3" evidence="3"/>
<dbReference type="SMART" id="SM00388">
    <property type="entry name" value="HisKA"/>
    <property type="match status" value="1"/>
</dbReference>
<dbReference type="GO" id="GO:0000155">
    <property type="term" value="F:phosphorelay sensor kinase activity"/>
    <property type="evidence" value="ECO:0007669"/>
    <property type="project" value="InterPro"/>
</dbReference>
<evidence type="ECO:0000256" key="1">
    <source>
        <dbReference type="ARBA" id="ARBA00000085"/>
    </source>
</evidence>
<organism evidence="16 17">
    <name type="scientific">Methylogaea oryzae</name>
    <dbReference type="NCBI Taxonomy" id="1295382"/>
    <lineage>
        <taxon>Bacteria</taxon>
        <taxon>Pseudomonadati</taxon>
        <taxon>Pseudomonadota</taxon>
        <taxon>Gammaproteobacteria</taxon>
        <taxon>Methylococcales</taxon>
        <taxon>Methylococcaceae</taxon>
        <taxon>Methylogaea</taxon>
    </lineage>
</organism>
<dbReference type="InterPro" id="IPR006189">
    <property type="entry name" value="CHASE_dom"/>
</dbReference>
<keyword evidence="5" id="KW-0808">Transferase</keyword>
<keyword evidence="10" id="KW-0472">Membrane</keyword>
<evidence type="ECO:0000256" key="11">
    <source>
        <dbReference type="PROSITE-ProRule" id="PRU00169"/>
    </source>
</evidence>
<keyword evidence="7" id="KW-0418">Kinase</keyword>
<evidence type="ECO:0000259" key="15">
    <source>
        <dbReference type="PROSITE" id="PS50839"/>
    </source>
</evidence>
<dbReference type="FunFam" id="3.30.565.10:FF:000006">
    <property type="entry name" value="Sensor histidine kinase WalK"/>
    <property type="match status" value="1"/>
</dbReference>
<name>A0A8D4VQJ2_9GAMM</name>
<dbReference type="InterPro" id="IPR013656">
    <property type="entry name" value="PAS_4"/>
</dbReference>
<dbReference type="SMART" id="SM00091">
    <property type="entry name" value="PAS"/>
    <property type="match status" value="1"/>
</dbReference>
<dbReference type="PROSITE" id="PS50109">
    <property type="entry name" value="HIS_KIN"/>
    <property type="match status" value="1"/>
</dbReference>
<dbReference type="Pfam" id="PF03924">
    <property type="entry name" value="CHASE"/>
    <property type="match status" value="1"/>
</dbReference>
<comment type="subcellular location">
    <subcellularLocation>
        <location evidence="2">Membrane</location>
    </subcellularLocation>
</comment>
<dbReference type="NCBIfam" id="TIGR00229">
    <property type="entry name" value="sensory_box"/>
    <property type="match status" value="1"/>
</dbReference>
<evidence type="ECO:0000313" key="16">
    <source>
        <dbReference type="EMBL" id="BBL70797.1"/>
    </source>
</evidence>
<evidence type="ECO:0000256" key="4">
    <source>
        <dbReference type="ARBA" id="ARBA00022553"/>
    </source>
</evidence>
<dbReference type="RefSeq" id="WP_221048650.1">
    <property type="nucleotide sequence ID" value="NZ_AP019782.1"/>
</dbReference>
<comment type="catalytic activity">
    <reaction evidence="1">
        <text>ATP + protein L-histidine = ADP + protein N-phospho-L-histidine.</text>
        <dbReference type="EC" id="2.7.13.3"/>
    </reaction>
</comment>
<dbReference type="InterPro" id="IPR001789">
    <property type="entry name" value="Sig_transdc_resp-reg_receiver"/>
</dbReference>
<dbReference type="PROSITE" id="PS50112">
    <property type="entry name" value="PAS"/>
    <property type="match status" value="1"/>
</dbReference>
<evidence type="ECO:0000256" key="9">
    <source>
        <dbReference type="ARBA" id="ARBA00023012"/>
    </source>
</evidence>
<dbReference type="SMART" id="SM00448">
    <property type="entry name" value="REC"/>
    <property type="match status" value="1"/>
</dbReference>
<evidence type="ECO:0000259" key="13">
    <source>
        <dbReference type="PROSITE" id="PS50110"/>
    </source>
</evidence>
<protein>
    <recommendedName>
        <fullName evidence="3">histidine kinase</fullName>
        <ecNumber evidence="3">2.7.13.3</ecNumber>
    </recommendedName>
</protein>